<dbReference type="AlphaFoldDB" id="A0A023X0R0"/>
<dbReference type="GO" id="GO:0016301">
    <property type="term" value="F:kinase activity"/>
    <property type="evidence" value="ECO:0007669"/>
    <property type="project" value="UniProtKB-KW"/>
</dbReference>
<dbReference type="InterPro" id="IPR005144">
    <property type="entry name" value="ATP-cone_dom"/>
</dbReference>
<dbReference type="SUPFAM" id="SSF52540">
    <property type="entry name" value="P-loop containing nucleoside triphosphate hydrolases"/>
    <property type="match status" value="1"/>
</dbReference>
<keyword evidence="5" id="KW-0808">Transferase</keyword>
<accession>A0A023X0R0</accession>
<evidence type="ECO:0000313" key="6">
    <source>
        <dbReference type="Proteomes" id="UP000025229"/>
    </source>
</evidence>
<dbReference type="Proteomes" id="UP000025229">
    <property type="component" value="Chromosome"/>
</dbReference>
<keyword evidence="1 3" id="KW-0547">Nucleotide-binding</keyword>
<evidence type="ECO:0000259" key="4">
    <source>
        <dbReference type="PROSITE" id="PS51161"/>
    </source>
</evidence>
<dbReference type="RefSeq" id="WP_198024541.1">
    <property type="nucleotide sequence ID" value="NZ_CP007514.1"/>
</dbReference>
<dbReference type="PROSITE" id="PS51161">
    <property type="entry name" value="ATP_CONE"/>
    <property type="match status" value="1"/>
</dbReference>
<evidence type="ECO:0000256" key="1">
    <source>
        <dbReference type="ARBA" id="ARBA00022741"/>
    </source>
</evidence>
<keyword evidence="2 3" id="KW-0067">ATP-binding</keyword>
<dbReference type="GO" id="GO:0005524">
    <property type="term" value="F:ATP binding"/>
    <property type="evidence" value="ECO:0007669"/>
    <property type="project" value="UniProtKB-UniRule"/>
</dbReference>
<evidence type="ECO:0000256" key="3">
    <source>
        <dbReference type="PROSITE-ProRule" id="PRU00492"/>
    </source>
</evidence>
<name>A0A023X0R0_RUBRA</name>
<reference evidence="5 6" key="1">
    <citation type="submission" date="2014-03" db="EMBL/GenBank/DDBJ databases">
        <title>Complete genome sequence of the Radio-Resistant Rubrobacter radiotolerans RSPS-4.</title>
        <authorList>
            <person name="Egas C.C."/>
            <person name="Barroso C.C."/>
            <person name="Froufe H.J.C."/>
            <person name="Pacheco J.J."/>
            <person name="Albuquerque L.L."/>
            <person name="da Costa M.M.S."/>
        </authorList>
    </citation>
    <scope>NUCLEOTIDE SEQUENCE [LARGE SCALE GENOMIC DNA]</scope>
    <source>
        <strain evidence="5 6">RSPS-4</strain>
    </source>
</reference>
<gene>
    <name evidence="5" type="ORF">RradSPS_0650</name>
</gene>
<dbReference type="STRING" id="42256.RradSPS_0650"/>
<dbReference type="EMBL" id="CP007514">
    <property type="protein sequence ID" value="AHY45933.1"/>
    <property type="molecule type" value="Genomic_DNA"/>
</dbReference>
<keyword evidence="5" id="KW-0418">Kinase</keyword>
<dbReference type="PANTHER" id="PTHR33477">
    <property type="entry name" value="P-LOOP NTPASE DOMAIN-CONTAINING PROTEIN LPA1 HOMOLOG 1"/>
    <property type="match status" value="1"/>
</dbReference>
<evidence type="ECO:0000313" key="5">
    <source>
        <dbReference type="EMBL" id="AHY45933.1"/>
    </source>
</evidence>
<dbReference type="HOGENOM" id="CLU_848909_0_0_11"/>
<proteinExistence type="predicted"/>
<dbReference type="eggNOG" id="COG2074">
    <property type="taxonomic scope" value="Bacteria"/>
</dbReference>
<dbReference type="NCBIfam" id="NF003259">
    <property type="entry name" value="PRK04220.1"/>
    <property type="match status" value="1"/>
</dbReference>
<evidence type="ECO:0000256" key="2">
    <source>
        <dbReference type="ARBA" id="ARBA00022840"/>
    </source>
</evidence>
<dbReference type="KEGG" id="rrd:RradSPS_0650"/>
<sequence length="321" mass="35280">MQEEREILIVKAGRQTPFSRGVLAQTLSQAGARSELAYQIAGEIRAELIAEEIFTVEEEEVIARVREKLVKKDAMVVGRLDKWRILRESTEPIVVLIGGATGVGTSTLAADVARRLNIQSVIGTDSIREVLRRAVSPDLLPALHKSSYAIPPEDIRVTVEGEDTTLLGFRVQASQVAVGIEALVDRGLKEGTNLVIEGVHLVPENVMEKYRSHPNVCSIVVYLSDEAAHRSRFYVRALGTAMRRPAEEYISHFKEIRKIHDYIVRSAHRTGVKTVENLSIENTSDAAVEIVANRVSGIAETAVKRPSLLFDAGEPSASESP</sequence>
<organism evidence="5 6">
    <name type="scientific">Rubrobacter radiotolerans</name>
    <name type="common">Arthrobacter radiotolerans</name>
    <dbReference type="NCBI Taxonomy" id="42256"/>
    <lineage>
        <taxon>Bacteria</taxon>
        <taxon>Bacillati</taxon>
        <taxon>Actinomycetota</taxon>
        <taxon>Rubrobacteria</taxon>
        <taxon>Rubrobacterales</taxon>
        <taxon>Rubrobacteraceae</taxon>
        <taxon>Rubrobacter</taxon>
    </lineage>
</organism>
<feature type="domain" description="ATP-cone" evidence="4">
    <location>
        <begin position="7"/>
        <end position="91"/>
    </location>
</feature>
<dbReference type="InterPro" id="IPR027417">
    <property type="entry name" value="P-loop_NTPase"/>
</dbReference>
<keyword evidence="6" id="KW-1185">Reference proteome</keyword>
<protein>
    <submittedName>
        <fullName evidence="5">2-phosphoglycerate kinase</fullName>
    </submittedName>
</protein>
<dbReference type="PANTHER" id="PTHR33477:SF3">
    <property type="entry name" value="P-LOOP NTPASE DOMAIN-CONTAINING PROTEIN LPA1 HOMOLOG 1"/>
    <property type="match status" value="1"/>
</dbReference>
<dbReference type="Gene3D" id="3.40.50.300">
    <property type="entry name" value="P-loop containing nucleotide triphosphate hydrolases"/>
    <property type="match status" value="1"/>
</dbReference>